<dbReference type="InterPro" id="IPR025495">
    <property type="entry name" value="DUF4386"/>
</dbReference>
<protein>
    <submittedName>
        <fullName evidence="2">DUF4386 domain-containing protein</fullName>
    </submittedName>
</protein>
<dbReference type="Pfam" id="PF14329">
    <property type="entry name" value="DUF4386"/>
    <property type="match status" value="1"/>
</dbReference>
<dbReference type="Proteomes" id="UP000602532">
    <property type="component" value="Unassembled WGS sequence"/>
</dbReference>
<evidence type="ECO:0000313" key="2">
    <source>
        <dbReference type="EMBL" id="MBD8022709.1"/>
    </source>
</evidence>
<keyword evidence="1" id="KW-0472">Membrane</keyword>
<reference evidence="2 3" key="1">
    <citation type="submission" date="2020-08" db="EMBL/GenBank/DDBJ databases">
        <title>A Genomic Blueprint of the Chicken Gut Microbiome.</title>
        <authorList>
            <person name="Gilroy R."/>
            <person name="Ravi A."/>
            <person name="Getino M."/>
            <person name="Pursley I."/>
            <person name="Horton D.L."/>
            <person name="Alikhan N.-F."/>
            <person name="Baker D."/>
            <person name="Gharbi K."/>
            <person name="Hall N."/>
            <person name="Watson M."/>
            <person name="Adriaenssens E.M."/>
            <person name="Foster-Nyarko E."/>
            <person name="Jarju S."/>
            <person name="Secka A."/>
            <person name="Antonio M."/>
            <person name="Oren A."/>
            <person name="Chaudhuri R."/>
            <person name="La Ragione R.M."/>
            <person name="Hildebrand F."/>
            <person name="Pallen M.J."/>
        </authorList>
    </citation>
    <scope>NUCLEOTIDE SEQUENCE [LARGE SCALE GENOMIC DNA]</scope>
    <source>
        <strain evidence="2 3">Sa1CUA4</strain>
    </source>
</reference>
<sequence>MNDLRRTARWTGGAYLALALLGALGFLLVRPLAAESAGYARLGVALELGVVVTQSLAALGFFALYRRDRPTEAYAVASFGIANAIAILGSAALLTAALAVPTEAGGDPGTVALLRTVADAFWTTGAVFFGLWLVPMGTFILATRLMPRLLGVVLIAGGVGYVASAVISAALPEAAGIADLVALPATVGELWMVGYLLTVGIRSAAPSRTPESAAAAVG</sequence>
<comment type="caution">
    <text evidence="2">The sequence shown here is derived from an EMBL/GenBank/DDBJ whole genome shotgun (WGS) entry which is preliminary data.</text>
</comment>
<proteinExistence type="predicted"/>
<dbReference type="EMBL" id="JACSPM010000001">
    <property type="protein sequence ID" value="MBD8022709.1"/>
    <property type="molecule type" value="Genomic_DNA"/>
</dbReference>
<gene>
    <name evidence="2" type="ORF">H9622_03790</name>
</gene>
<dbReference type="RefSeq" id="WP_191764361.1">
    <property type="nucleotide sequence ID" value="NZ_JACSPM010000001.1"/>
</dbReference>
<evidence type="ECO:0000256" key="1">
    <source>
        <dbReference type="SAM" id="Phobius"/>
    </source>
</evidence>
<keyword evidence="1" id="KW-0812">Transmembrane</keyword>
<feature type="transmembrane region" description="Helical" evidence="1">
    <location>
        <begin position="177"/>
        <end position="198"/>
    </location>
</feature>
<feature type="transmembrane region" description="Helical" evidence="1">
    <location>
        <begin position="120"/>
        <end position="142"/>
    </location>
</feature>
<evidence type="ECO:0000313" key="3">
    <source>
        <dbReference type="Proteomes" id="UP000602532"/>
    </source>
</evidence>
<feature type="transmembrane region" description="Helical" evidence="1">
    <location>
        <begin position="44"/>
        <end position="64"/>
    </location>
</feature>
<feature type="transmembrane region" description="Helical" evidence="1">
    <location>
        <begin position="149"/>
        <end position="171"/>
    </location>
</feature>
<accession>A0ABR8X058</accession>
<name>A0ABR8X058_9MICO</name>
<feature type="transmembrane region" description="Helical" evidence="1">
    <location>
        <begin position="76"/>
        <end position="100"/>
    </location>
</feature>
<organism evidence="2 3">
    <name type="scientific">Microbacterium gallinarum</name>
    <dbReference type="NCBI Taxonomy" id="2762209"/>
    <lineage>
        <taxon>Bacteria</taxon>
        <taxon>Bacillati</taxon>
        <taxon>Actinomycetota</taxon>
        <taxon>Actinomycetes</taxon>
        <taxon>Micrococcales</taxon>
        <taxon>Microbacteriaceae</taxon>
        <taxon>Microbacterium</taxon>
    </lineage>
</organism>
<keyword evidence="3" id="KW-1185">Reference proteome</keyword>
<keyword evidence="1" id="KW-1133">Transmembrane helix</keyword>